<keyword evidence="2 11" id="KW-0808">Transferase</keyword>
<dbReference type="EC" id="3.1.4.-" evidence="11"/>
<feature type="binding site" evidence="11">
    <location>
        <position position="9"/>
    </location>
    <ligand>
        <name>ATP</name>
        <dbReference type="ChEBI" id="CHEBI:30616"/>
    </ligand>
</feature>
<dbReference type="HOGENOM" id="CLU_015961_1_1_4"/>
<dbReference type="EC" id="3.1.3.-" evidence="11"/>
<sequence length="416" mass="46519">MMKVYLVGGAVRDALLGLDVKDRDWVVVGAEAADLLAQGFRAVGQDFPVFLHPTTHEEYALARTERKISKGYTGFQFYADKSVTLEQDLLRRDLTINAMAQDEHGNIIDPFGGQSDLQNKILRHVSAAFAEDPVRILRIARFAARYGFTVAPETMQLMCDMVANGEVDALVAERVWQEFAKGLMEKNPRKMIEILRECGALRVLLPEVDALFGVPQRADFHPEICSGEHTLLVLQRAADLGFGLPERYAALLHDLGKALTPIDILPKHIGHDMRGVKLVRAVNVRWRVPKACGELAELVCKFHIRLHQIGQAKRAEAALKVLKETDAFRRPERFQAALNVCLADTQGRLGRENAAYPQREHWLAVLAAAQHVDARAIAQQFSGCPEKIAEQIDMARKNQIAPIQQAFYQQNQHQAA</sequence>
<evidence type="ECO:0000259" key="12">
    <source>
        <dbReference type="PROSITE" id="PS51831"/>
    </source>
</evidence>
<reference evidence="13 14" key="1">
    <citation type="submission" date="2010-03" db="EMBL/GenBank/DDBJ databases">
        <authorList>
            <consortium name="The Broad Institute Genome Sequencing Platform"/>
            <person name="Ward D."/>
            <person name="Earl A."/>
            <person name="Feldgarden M."/>
            <person name="Gevers D."/>
            <person name="Young S."/>
            <person name="Zeng Q."/>
            <person name="Koehrsen M."/>
            <person name="Alvarado L."/>
            <person name="Berlin A.M."/>
            <person name="Borenstein D."/>
            <person name="Chapman S.B."/>
            <person name="Chen Z."/>
            <person name="Engels R."/>
            <person name="Freedman E."/>
            <person name="Gellesch M."/>
            <person name="Goldberg J."/>
            <person name="Griggs A."/>
            <person name="Gujja S."/>
            <person name="Heilman E.R."/>
            <person name="Heiman D.I."/>
            <person name="Hepburn T.A."/>
            <person name="Howarth C."/>
            <person name="Jen D."/>
            <person name="Larson L."/>
            <person name="Mehta T."/>
            <person name="Park D."/>
            <person name="Pearson M."/>
            <person name="Richards J."/>
            <person name="Roberts A."/>
            <person name="Saif S."/>
            <person name="Shea T.D."/>
            <person name="Shenoy N."/>
            <person name="Sisk P."/>
            <person name="Stolte C."/>
            <person name="Sykes S.N."/>
            <person name="Walk T."/>
            <person name="White J."/>
            <person name="Yandava C."/>
            <person name="Izard J."/>
            <person name="Baranova O.V."/>
            <person name="Blanton J.M."/>
            <person name="Tanner A.C."/>
            <person name="Dewhirst F."/>
            <person name="Haas B."/>
            <person name="Nusbaum C."/>
            <person name="Birren B."/>
        </authorList>
    </citation>
    <scope>NUCLEOTIDE SEQUENCE [LARGE SCALE GENOMIC DNA]</scope>
    <source>
        <strain evidence="13 14">ATCC 29453</strain>
    </source>
</reference>
<dbReference type="GO" id="GO:0016791">
    <property type="term" value="F:phosphatase activity"/>
    <property type="evidence" value="ECO:0007669"/>
    <property type="project" value="UniProtKB-UniRule"/>
</dbReference>
<keyword evidence="4 11" id="KW-0548">Nucleotidyltransferase</keyword>
<feature type="binding site" evidence="11">
    <location>
        <position position="138"/>
    </location>
    <ligand>
        <name>CTP</name>
        <dbReference type="ChEBI" id="CHEBI:37563"/>
    </ligand>
</feature>
<evidence type="ECO:0000256" key="11">
    <source>
        <dbReference type="HAMAP-Rule" id="MF_01261"/>
    </source>
</evidence>
<keyword evidence="9 11" id="KW-0460">Magnesium</keyword>
<dbReference type="Gene3D" id="1.10.3090.10">
    <property type="entry name" value="cca-adding enzyme, domain 2"/>
    <property type="match status" value="1"/>
</dbReference>
<keyword evidence="6 11" id="KW-0547">Nucleotide-binding</keyword>
<feature type="binding site" evidence="11">
    <location>
        <position position="12"/>
    </location>
    <ligand>
        <name>CTP</name>
        <dbReference type="ChEBI" id="CHEBI:37563"/>
    </ligand>
</feature>
<dbReference type="InterPro" id="IPR006674">
    <property type="entry name" value="HD_domain"/>
</dbReference>
<feature type="binding site" evidence="11">
    <location>
        <position position="22"/>
    </location>
    <ligand>
        <name>Mg(2+)</name>
        <dbReference type="ChEBI" id="CHEBI:18420"/>
    </ligand>
</feature>
<dbReference type="NCBIfam" id="NF008137">
    <property type="entry name" value="PRK10885.1"/>
    <property type="match status" value="1"/>
</dbReference>
<dbReference type="GO" id="GO:0001680">
    <property type="term" value="P:tRNA 3'-terminal CCA addition"/>
    <property type="evidence" value="ECO:0007669"/>
    <property type="project" value="UniProtKB-UniRule"/>
</dbReference>
<feature type="binding site" evidence="11">
    <location>
        <position position="9"/>
    </location>
    <ligand>
        <name>CTP</name>
        <dbReference type="ChEBI" id="CHEBI:37563"/>
    </ligand>
</feature>
<dbReference type="Pfam" id="PF12627">
    <property type="entry name" value="PolyA_pol_RNAbd"/>
    <property type="match status" value="1"/>
</dbReference>
<dbReference type="Proteomes" id="UP000017813">
    <property type="component" value="Unassembled WGS sequence"/>
</dbReference>
<dbReference type="EC" id="2.7.7.72" evidence="11"/>
<evidence type="ECO:0000256" key="1">
    <source>
        <dbReference type="ARBA" id="ARBA00022596"/>
    </source>
</evidence>
<dbReference type="GO" id="GO:0160016">
    <property type="term" value="F:CCACCA tRNA nucleotidyltransferase activity"/>
    <property type="evidence" value="ECO:0007669"/>
    <property type="project" value="RHEA"/>
</dbReference>
<comment type="domain">
    <text evidence="11">Comprises two domains: an N-terminal domain containing the nucleotidyltransferase activity and a C-terminal HD domain associated with both phosphodiesterase and phosphatase activities.</text>
</comment>
<dbReference type="GO" id="GO:0004112">
    <property type="term" value="F:cyclic-nucleotide phosphodiesterase activity"/>
    <property type="evidence" value="ECO:0007669"/>
    <property type="project" value="UniProtKB-UniRule"/>
</dbReference>
<comment type="subunit">
    <text evidence="11">Monomer. Can also form homodimers and oligomers.</text>
</comment>
<name>V9H7L4_9NEIS</name>
<evidence type="ECO:0000313" key="14">
    <source>
        <dbReference type="Proteomes" id="UP000017813"/>
    </source>
</evidence>
<evidence type="ECO:0000256" key="8">
    <source>
        <dbReference type="ARBA" id="ARBA00022840"/>
    </source>
</evidence>
<dbReference type="Pfam" id="PF01966">
    <property type="entry name" value="HD"/>
    <property type="match status" value="1"/>
</dbReference>
<evidence type="ECO:0000256" key="4">
    <source>
        <dbReference type="ARBA" id="ARBA00022695"/>
    </source>
</evidence>
<keyword evidence="1 11" id="KW-0533">Nickel</keyword>
<dbReference type="SUPFAM" id="SSF81301">
    <property type="entry name" value="Nucleotidyltransferase"/>
    <property type="match status" value="1"/>
</dbReference>
<dbReference type="PANTHER" id="PTHR47545">
    <property type="entry name" value="MULTIFUNCTIONAL CCA PROTEIN"/>
    <property type="match status" value="1"/>
</dbReference>
<dbReference type="PIRSF" id="PIRSF000813">
    <property type="entry name" value="CCA_bact"/>
    <property type="match status" value="1"/>
</dbReference>
<feature type="binding site" evidence="11">
    <location>
        <position position="92"/>
    </location>
    <ligand>
        <name>CTP</name>
        <dbReference type="ChEBI" id="CHEBI:37563"/>
    </ligand>
</feature>
<organism evidence="13 14">
    <name type="scientific">Simonsiella muelleri ATCC 29453</name>
    <dbReference type="NCBI Taxonomy" id="641147"/>
    <lineage>
        <taxon>Bacteria</taxon>
        <taxon>Pseudomonadati</taxon>
        <taxon>Pseudomonadota</taxon>
        <taxon>Betaproteobacteria</taxon>
        <taxon>Neisseriales</taxon>
        <taxon>Neisseriaceae</taxon>
        <taxon>Simonsiella</taxon>
    </lineage>
</organism>
<evidence type="ECO:0000256" key="7">
    <source>
        <dbReference type="ARBA" id="ARBA00022800"/>
    </source>
</evidence>
<reference evidence="13 14" key="2">
    <citation type="submission" date="2011-10" db="EMBL/GenBank/DDBJ databases">
        <title>The Genome Sequence of Simonsiella muelleri ATCC 29453.</title>
        <authorList>
            <consortium name="The Broad Institute Genome Sequencing Platform"/>
            <consortium name="The Broad Institute Genome Sequencing Center for Infectious Disease"/>
            <person name="Earl A."/>
            <person name="Ward D."/>
            <person name="Feldgarden M."/>
            <person name="Gevers D."/>
            <person name="Izard J."/>
            <person name="Baranova O.V."/>
            <person name="Blanton J.M."/>
            <person name="Tanner A.C."/>
            <person name="Dewhirst F."/>
            <person name="Young S.K."/>
            <person name="Zeng Q."/>
            <person name="Gargeya S."/>
            <person name="Fitzgerald M."/>
            <person name="Haas B."/>
            <person name="Abouelleil A."/>
            <person name="Alvarado L."/>
            <person name="Arachchi H.M."/>
            <person name="Berlin A."/>
            <person name="Brown A."/>
            <person name="Chapman S.B."/>
            <person name="Chen Z."/>
            <person name="Dunbar C."/>
            <person name="Freedman E."/>
            <person name="Gearin G."/>
            <person name="Goldberg J."/>
            <person name="Griggs A."/>
            <person name="Gujja S."/>
            <person name="Heiman D."/>
            <person name="Howarth C."/>
            <person name="Larson L."/>
            <person name="Lui A."/>
            <person name="MacDonald P.J.P."/>
            <person name="Montmayeur A."/>
            <person name="Murphy C."/>
            <person name="Neiman D."/>
            <person name="Pearson M."/>
            <person name="Priest M."/>
            <person name="Roberts A."/>
            <person name="Saif S."/>
            <person name="Shea T."/>
            <person name="Shenoy N."/>
            <person name="Sisk P."/>
            <person name="Stolte C."/>
            <person name="Sykes S."/>
            <person name="Wortman J."/>
            <person name="Nusbaum C."/>
            <person name="Birren B."/>
        </authorList>
    </citation>
    <scope>NUCLEOTIDE SEQUENCE [LARGE SCALE GENOMIC DNA]</scope>
    <source>
        <strain evidence="13 14">ATCC 29453</strain>
    </source>
</reference>
<dbReference type="GO" id="GO:0004810">
    <property type="term" value="F:CCA tRNA nucleotidyltransferase activity"/>
    <property type="evidence" value="ECO:0007669"/>
    <property type="project" value="UniProtKB-UniRule"/>
</dbReference>
<comment type="cofactor">
    <cofactor evidence="11">
        <name>Ni(2+)</name>
        <dbReference type="ChEBI" id="CHEBI:49786"/>
    </cofactor>
    <text evidence="11">Nickel for phosphatase activity.</text>
</comment>
<dbReference type="GO" id="GO:0042245">
    <property type="term" value="P:RNA repair"/>
    <property type="evidence" value="ECO:0007669"/>
    <property type="project" value="UniProtKB-KW"/>
</dbReference>
<dbReference type="InterPro" id="IPR002646">
    <property type="entry name" value="PolA_pol_head_dom"/>
</dbReference>
<evidence type="ECO:0000256" key="9">
    <source>
        <dbReference type="ARBA" id="ARBA00022842"/>
    </source>
</evidence>
<dbReference type="Pfam" id="PF01743">
    <property type="entry name" value="PolyA_pol"/>
    <property type="match status" value="1"/>
</dbReference>
<dbReference type="Gene3D" id="3.30.460.10">
    <property type="entry name" value="Beta Polymerase, domain 2"/>
    <property type="match status" value="1"/>
</dbReference>
<keyword evidence="8 11" id="KW-0067">ATP-binding</keyword>
<comment type="cofactor">
    <cofactor evidence="11">
        <name>Mg(2+)</name>
        <dbReference type="ChEBI" id="CHEBI:18420"/>
    </cofactor>
    <text evidence="11">Magnesium is required for nucleotidyltransferase activity.</text>
</comment>
<feature type="binding site" evidence="11">
    <location>
        <position position="12"/>
    </location>
    <ligand>
        <name>ATP</name>
        <dbReference type="ChEBI" id="CHEBI:30616"/>
    </ligand>
</feature>
<dbReference type="CDD" id="cd00077">
    <property type="entry name" value="HDc"/>
    <property type="match status" value="1"/>
</dbReference>
<keyword evidence="7 11" id="KW-0692">RNA repair</keyword>
<evidence type="ECO:0000256" key="10">
    <source>
        <dbReference type="ARBA" id="ARBA00022884"/>
    </source>
</evidence>
<dbReference type="PROSITE" id="PS51831">
    <property type="entry name" value="HD"/>
    <property type="match status" value="1"/>
</dbReference>
<keyword evidence="3 11" id="KW-0819">tRNA processing</keyword>
<feature type="domain" description="HD" evidence="12">
    <location>
        <begin position="226"/>
        <end position="328"/>
    </location>
</feature>
<dbReference type="GO" id="GO:0000049">
    <property type="term" value="F:tRNA binding"/>
    <property type="evidence" value="ECO:0007669"/>
    <property type="project" value="UniProtKB-UniRule"/>
</dbReference>
<dbReference type="InterPro" id="IPR003607">
    <property type="entry name" value="HD/PDEase_dom"/>
</dbReference>
<keyword evidence="14" id="KW-1185">Reference proteome</keyword>
<keyword evidence="11" id="KW-0378">Hydrolase</keyword>
<dbReference type="SUPFAM" id="SSF81891">
    <property type="entry name" value="Poly A polymerase C-terminal region-like"/>
    <property type="match status" value="1"/>
</dbReference>
<keyword evidence="11" id="KW-0511">Multifunctional enzyme</keyword>
<keyword evidence="10 11" id="KW-0694">RNA-binding</keyword>
<dbReference type="InterPro" id="IPR032828">
    <property type="entry name" value="PolyA_RNA-bd"/>
</dbReference>
<evidence type="ECO:0000256" key="3">
    <source>
        <dbReference type="ARBA" id="ARBA00022694"/>
    </source>
</evidence>
<dbReference type="GO" id="GO:0005524">
    <property type="term" value="F:ATP binding"/>
    <property type="evidence" value="ECO:0007669"/>
    <property type="project" value="UniProtKB-UniRule"/>
</dbReference>
<protein>
    <recommendedName>
        <fullName evidence="11">Multifunctional CCA protein</fullName>
    </recommendedName>
    <domain>
        <recommendedName>
            <fullName evidence="11">CCA-adding enzyme</fullName>
            <ecNumber evidence="11">2.7.7.72</ecNumber>
        </recommendedName>
        <alternativeName>
            <fullName evidence="11">CCA tRNA nucleotidyltransferase</fullName>
        </alternativeName>
        <alternativeName>
            <fullName evidence="11">tRNA CCA-pyrophosphorylase</fullName>
        </alternativeName>
        <alternativeName>
            <fullName evidence="11">tRNA adenylyl-/cytidylyl-transferase</fullName>
        </alternativeName>
        <alternativeName>
            <fullName evidence="11">tRNA nucleotidyltransferase</fullName>
        </alternativeName>
        <alternativeName>
            <fullName evidence="11">tRNA-NT</fullName>
        </alternativeName>
    </domain>
    <domain>
        <recommendedName>
            <fullName evidence="11">2'-nucleotidase</fullName>
            <ecNumber evidence="11">3.1.3.-</ecNumber>
        </recommendedName>
    </domain>
    <domain>
        <recommendedName>
            <fullName evidence="11">2',3'-cyclic phosphodiesterase</fullName>
            <ecNumber evidence="11">3.1.4.-</ecNumber>
        </recommendedName>
    </domain>
    <domain>
        <recommendedName>
            <fullName evidence="11">Phosphatase</fullName>
        </recommendedName>
    </domain>
</protein>
<dbReference type="InterPro" id="IPR050124">
    <property type="entry name" value="tRNA_CCA-adding_enzyme"/>
</dbReference>
<proteinExistence type="inferred from homology"/>
<feature type="binding site" evidence="11">
    <location>
        <position position="141"/>
    </location>
    <ligand>
        <name>CTP</name>
        <dbReference type="ChEBI" id="CHEBI:37563"/>
    </ligand>
</feature>
<evidence type="ECO:0000256" key="5">
    <source>
        <dbReference type="ARBA" id="ARBA00022723"/>
    </source>
</evidence>
<dbReference type="CDD" id="cd05398">
    <property type="entry name" value="NT_ClassII-CCAase"/>
    <property type="match status" value="1"/>
</dbReference>
<dbReference type="EMBL" id="ADCY02000041">
    <property type="protein sequence ID" value="EFG30176.1"/>
    <property type="molecule type" value="Genomic_DNA"/>
</dbReference>
<dbReference type="eggNOG" id="COG0617">
    <property type="taxonomic scope" value="Bacteria"/>
</dbReference>
<dbReference type="HAMAP" id="MF_01261">
    <property type="entry name" value="CCA_bact_type1"/>
    <property type="match status" value="1"/>
</dbReference>
<evidence type="ECO:0000313" key="13">
    <source>
        <dbReference type="EMBL" id="EFG30176.1"/>
    </source>
</evidence>
<dbReference type="InterPro" id="IPR012006">
    <property type="entry name" value="CCA_bact"/>
</dbReference>
<feature type="binding site" evidence="11">
    <location>
        <position position="141"/>
    </location>
    <ligand>
        <name>ATP</name>
        <dbReference type="ChEBI" id="CHEBI:30616"/>
    </ligand>
</feature>
<evidence type="ECO:0000256" key="2">
    <source>
        <dbReference type="ARBA" id="ARBA00022679"/>
    </source>
</evidence>
<comment type="catalytic activity">
    <reaction evidence="11">
        <text>a tRNA precursor + 2 CTP + ATP = a tRNA with a 3' CCA end + 3 diphosphate</text>
        <dbReference type="Rhea" id="RHEA:14433"/>
        <dbReference type="Rhea" id="RHEA-COMP:10465"/>
        <dbReference type="Rhea" id="RHEA-COMP:10468"/>
        <dbReference type="ChEBI" id="CHEBI:30616"/>
        <dbReference type="ChEBI" id="CHEBI:33019"/>
        <dbReference type="ChEBI" id="CHEBI:37563"/>
        <dbReference type="ChEBI" id="CHEBI:74896"/>
        <dbReference type="ChEBI" id="CHEBI:83071"/>
        <dbReference type="EC" id="2.7.7.72"/>
    </reaction>
</comment>
<gene>
    <name evidence="11" type="primary">cca</name>
    <name evidence="13" type="ORF">HMPREF9021_01945</name>
</gene>
<evidence type="ECO:0000256" key="6">
    <source>
        <dbReference type="ARBA" id="ARBA00022741"/>
    </source>
</evidence>
<comment type="caution">
    <text evidence="13">The sequence shown here is derived from an EMBL/GenBank/DDBJ whole genome shotgun (WGS) entry which is preliminary data.</text>
</comment>
<dbReference type="GO" id="GO:0000287">
    <property type="term" value="F:magnesium ion binding"/>
    <property type="evidence" value="ECO:0007669"/>
    <property type="project" value="UniProtKB-UniRule"/>
</dbReference>
<comment type="function">
    <text evidence="11">Catalyzes the addition and repair of the essential 3'-terminal CCA sequence in tRNAs without using a nucleic acid template. Adds these three nucleotides in the order of C, C, and A to the tRNA nucleotide-73, using CTP and ATP as substrates and producing inorganic pyrophosphate. tRNA 3'-terminal CCA addition is required both for tRNA processing and repair. Also involved in tRNA surveillance by mediating tandem CCA addition to generate a CCACCA at the 3' terminus of unstable tRNAs. While stable tRNAs receive only 3'-terminal CCA, unstable tRNAs are marked with CCACCA and rapidly degraded.</text>
</comment>
<feature type="binding site" evidence="11">
    <location>
        <position position="138"/>
    </location>
    <ligand>
        <name>ATP</name>
        <dbReference type="ChEBI" id="CHEBI:30616"/>
    </ligand>
</feature>
<dbReference type="STRING" id="641147.HMPREF9021_01945"/>
<dbReference type="InterPro" id="IPR043519">
    <property type="entry name" value="NT_sf"/>
</dbReference>
<feature type="binding site" evidence="11">
    <location>
        <position position="24"/>
    </location>
    <ligand>
        <name>Mg(2+)</name>
        <dbReference type="ChEBI" id="CHEBI:18420"/>
    </ligand>
</feature>
<comment type="miscellaneous">
    <text evidence="11">A single active site specifically recognizes both ATP and CTP and is responsible for their addition.</text>
</comment>
<feature type="binding site" evidence="11">
    <location>
        <position position="92"/>
    </location>
    <ligand>
        <name>ATP</name>
        <dbReference type="ChEBI" id="CHEBI:30616"/>
    </ligand>
</feature>
<dbReference type="PANTHER" id="PTHR47545:SF1">
    <property type="entry name" value="MULTIFUNCTIONAL CCA PROTEIN"/>
    <property type="match status" value="1"/>
</dbReference>
<accession>V9H7L4</accession>
<comment type="similarity">
    <text evidence="11">Belongs to the tRNA nucleotidyltransferase/poly(A) polymerase family. Bacterial CCA-adding enzyme type 1 subfamily.</text>
</comment>
<dbReference type="AlphaFoldDB" id="V9H7L4"/>
<comment type="catalytic activity">
    <reaction evidence="11">
        <text>a tRNA with a 3' CCA end + 2 CTP + ATP = a tRNA with a 3' CCACCA end + 3 diphosphate</text>
        <dbReference type="Rhea" id="RHEA:76235"/>
        <dbReference type="Rhea" id="RHEA-COMP:10468"/>
        <dbReference type="Rhea" id="RHEA-COMP:18655"/>
        <dbReference type="ChEBI" id="CHEBI:30616"/>
        <dbReference type="ChEBI" id="CHEBI:33019"/>
        <dbReference type="ChEBI" id="CHEBI:37563"/>
        <dbReference type="ChEBI" id="CHEBI:83071"/>
        <dbReference type="ChEBI" id="CHEBI:195187"/>
    </reaction>
</comment>
<keyword evidence="5 11" id="KW-0479">Metal-binding</keyword>